<dbReference type="EC" id="5.4.2.8" evidence="5 13"/>
<evidence type="ECO:0000256" key="6">
    <source>
        <dbReference type="ARBA" id="ARBA00022490"/>
    </source>
</evidence>
<evidence type="ECO:0000256" key="8">
    <source>
        <dbReference type="ARBA" id="ARBA00022842"/>
    </source>
</evidence>
<dbReference type="PANTHER" id="PTHR10466">
    <property type="entry name" value="PHOSPHOMANNOMUTASE"/>
    <property type="match status" value="1"/>
</dbReference>
<evidence type="ECO:0000313" key="15">
    <source>
        <dbReference type="Proteomes" id="UP000478052"/>
    </source>
</evidence>
<dbReference type="GO" id="GO:0005829">
    <property type="term" value="C:cytosol"/>
    <property type="evidence" value="ECO:0007669"/>
    <property type="project" value="TreeGrafter"/>
</dbReference>
<dbReference type="EMBL" id="VUJU01005098">
    <property type="protein sequence ID" value="KAF0752300.1"/>
    <property type="molecule type" value="Genomic_DNA"/>
</dbReference>
<feature type="active site" description="Proton donor/acceptor" evidence="10">
    <location>
        <position position="142"/>
    </location>
</feature>
<dbReference type="NCBIfam" id="TIGR01484">
    <property type="entry name" value="HAD-SF-IIB"/>
    <property type="match status" value="1"/>
</dbReference>
<comment type="pathway">
    <text evidence="2 13">Nucleotide-sugar biosynthesis; GDP-alpha-D-mannose biosynthesis; alpha-D-mannose 1-phosphate from D-fructose 6-phosphate: step 2/2.</text>
</comment>
<dbReference type="PANTHER" id="PTHR10466:SF0">
    <property type="entry name" value="PHOSPHOMANNOMUTASE"/>
    <property type="match status" value="1"/>
</dbReference>
<dbReference type="SFLD" id="SFLDF00445">
    <property type="entry name" value="alpha-phosphomannomutase"/>
    <property type="match status" value="1"/>
</dbReference>
<protein>
    <recommendedName>
        <fullName evidence="5 13">Phosphomannomutase</fullName>
        <ecNumber evidence="5 13">5.4.2.8</ecNumber>
    </recommendedName>
</protein>
<feature type="binding site" evidence="11">
    <location>
        <position position="309"/>
    </location>
    <ligand>
        <name>alpha-D-mannose 1-phosphate</name>
        <dbReference type="ChEBI" id="CHEBI:58409"/>
    </ligand>
</feature>
<keyword evidence="15" id="KW-1185">Reference proteome</keyword>
<dbReference type="SUPFAM" id="SSF56784">
    <property type="entry name" value="HAD-like"/>
    <property type="match status" value="1"/>
</dbReference>
<dbReference type="Gene3D" id="3.40.50.1000">
    <property type="entry name" value="HAD superfamily/HAD-like"/>
    <property type="match status" value="1"/>
</dbReference>
<dbReference type="GO" id="GO:0006487">
    <property type="term" value="P:protein N-linked glycosylation"/>
    <property type="evidence" value="ECO:0007669"/>
    <property type="project" value="TreeGrafter"/>
</dbReference>
<dbReference type="OrthoDB" id="10264771at2759"/>
<keyword evidence="7 12" id="KW-0479">Metal-binding</keyword>
<dbReference type="Proteomes" id="UP000478052">
    <property type="component" value="Unassembled WGS sequence"/>
</dbReference>
<evidence type="ECO:0000256" key="7">
    <source>
        <dbReference type="ARBA" id="ARBA00022723"/>
    </source>
</evidence>
<feature type="binding site" evidence="12">
    <location>
        <position position="351"/>
    </location>
    <ligand>
        <name>Mg(2+)</name>
        <dbReference type="ChEBI" id="CHEBI:18420"/>
        <label>1</label>
    </ligand>
</feature>
<proteinExistence type="inferred from homology"/>
<dbReference type="UniPathway" id="UPA00126">
    <property type="reaction ID" value="UER00424"/>
</dbReference>
<dbReference type="InterPro" id="IPR036412">
    <property type="entry name" value="HAD-like_sf"/>
</dbReference>
<evidence type="ECO:0000256" key="10">
    <source>
        <dbReference type="PIRSR" id="PIRSR605002-1"/>
    </source>
</evidence>
<dbReference type="SFLD" id="SFLDS00003">
    <property type="entry name" value="Haloacid_Dehalogenase"/>
    <property type="match status" value="1"/>
</dbReference>
<accession>A0A6G0YB16</accession>
<feature type="active site" description="Nucleophile" evidence="10">
    <location>
        <position position="140"/>
    </location>
</feature>
<organism evidence="14 15">
    <name type="scientific">Aphis craccivora</name>
    <name type="common">Cowpea aphid</name>
    <dbReference type="NCBI Taxonomy" id="307492"/>
    <lineage>
        <taxon>Eukaryota</taxon>
        <taxon>Metazoa</taxon>
        <taxon>Ecdysozoa</taxon>
        <taxon>Arthropoda</taxon>
        <taxon>Hexapoda</taxon>
        <taxon>Insecta</taxon>
        <taxon>Pterygota</taxon>
        <taxon>Neoptera</taxon>
        <taxon>Paraneoptera</taxon>
        <taxon>Hemiptera</taxon>
        <taxon>Sternorrhyncha</taxon>
        <taxon>Aphidomorpha</taxon>
        <taxon>Aphidoidea</taxon>
        <taxon>Aphididae</taxon>
        <taxon>Aphidini</taxon>
        <taxon>Aphis</taxon>
        <taxon>Aphis</taxon>
    </lineage>
</organism>
<reference evidence="14 15" key="1">
    <citation type="submission" date="2019-08" db="EMBL/GenBank/DDBJ databases">
        <title>Whole genome of Aphis craccivora.</title>
        <authorList>
            <person name="Voronova N.V."/>
            <person name="Shulinski R.S."/>
            <person name="Bandarenka Y.V."/>
            <person name="Zhorov D.G."/>
            <person name="Warner D."/>
        </authorList>
    </citation>
    <scope>NUCLEOTIDE SEQUENCE [LARGE SCALE GENOMIC DNA]</scope>
    <source>
        <strain evidence="14">180601</strain>
        <tissue evidence="14">Whole Body</tissue>
    </source>
</reference>
<evidence type="ECO:0000256" key="3">
    <source>
        <dbReference type="ARBA" id="ARBA00009736"/>
    </source>
</evidence>
<dbReference type="Gene3D" id="3.30.1240.20">
    <property type="match status" value="1"/>
</dbReference>
<comment type="caution">
    <text evidence="14">The sequence shown here is derived from an EMBL/GenBank/DDBJ whole genome shotgun (WGS) entry which is preliminary data.</text>
</comment>
<feature type="binding site" evidence="11">
    <location>
        <position position="271"/>
    </location>
    <ligand>
        <name>alpha-D-mannose 1-phosphate</name>
        <dbReference type="ChEBI" id="CHEBI:58409"/>
    </ligand>
</feature>
<keyword evidence="8 12" id="KW-0460">Magnesium</keyword>
<comment type="cofactor">
    <cofactor evidence="12">
        <name>Mg(2+)</name>
        <dbReference type="ChEBI" id="CHEBI:18420"/>
    </cofactor>
</comment>
<dbReference type="InterPro" id="IPR006379">
    <property type="entry name" value="HAD-SF_hydro_IIB"/>
</dbReference>
<dbReference type="InterPro" id="IPR023214">
    <property type="entry name" value="HAD_sf"/>
</dbReference>
<dbReference type="CDD" id="cd02585">
    <property type="entry name" value="HAD_PMM"/>
    <property type="match status" value="1"/>
</dbReference>
<evidence type="ECO:0000256" key="11">
    <source>
        <dbReference type="PIRSR" id="PIRSR605002-2"/>
    </source>
</evidence>
<dbReference type="GO" id="GO:0009298">
    <property type="term" value="P:GDP-mannose biosynthetic process"/>
    <property type="evidence" value="ECO:0007669"/>
    <property type="project" value="UniProtKB-UniPathway"/>
</dbReference>
<feature type="binding site" evidence="12">
    <location>
        <position position="353"/>
    </location>
    <ligand>
        <name>Mg(2+)</name>
        <dbReference type="ChEBI" id="CHEBI:18420"/>
        <label>1</label>
    </ligand>
</feature>
<dbReference type="FunFam" id="3.30.1240.20:FF:000001">
    <property type="entry name" value="Phosphomannomutase"/>
    <property type="match status" value="1"/>
</dbReference>
<feature type="binding site" evidence="12">
    <location>
        <position position="142"/>
    </location>
    <ligand>
        <name>Mg(2+)</name>
        <dbReference type="ChEBI" id="CHEBI:18420"/>
        <label>1</label>
    </ligand>
</feature>
<comment type="subunit">
    <text evidence="4 13">Homodimer.</text>
</comment>
<dbReference type="AlphaFoldDB" id="A0A6G0YB16"/>
<dbReference type="GO" id="GO:0004615">
    <property type="term" value="F:phosphomannomutase activity"/>
    <property type="evidence" value="ECO:0007669"/>
    <property type="project" value="UniProtKB-EC"/>
</dbReference>
<evidence type="ECO:0000256" key="5">
    <source>
        <dbReference type="ARBA" id="ARBA00012730"/>
    </source>
</evidence>
<evidence type="ECO:0000313" key="14">
    <source>
        <dbReference type="EMBL" id="KAF0752300.1"/>
    </source>
</evidence>
<comment type="function">
    <text evidence="13">Involved in the synthesis of the GDP-mannose and dolichol-phosphate-mannose required for a number of critical mannosyl transfer reactions.</text>
</comment>
<keyword evidence="6 13" id="KW-0963">Cytoplasm</keyword>
<evidence type="ECO:0000256" key="1">
    <source>
        <dbReference type="ARBA" id="ARBA00004496"/>
    </source>
</evidence>
<comment type="catalytic activity">
    <reaction evidence="13">
        <text>alpha-D-mannose 1-phosphate = D-mannose 6-phosphate</text>
        <dbReference type="Rhea" id="RHEA:11140"/>
        <dbReference type="ChEBI" id="CHEBI:58409"/>
        <dbReference type="ChEBI" id="CHEBI:58735"/>
        <dbReference type="EC" id="5.4.2.8"/>
    </reaction>
</comment>
<dbReference type="GO" id="GO:0046872">
    <property type="term" value="F:metal ion binding"/>
    <property type="evidence" value="ECO:0007669"/>
    <property type="project" value="UniProtKB-KW"/>
</dbReference>
<dbReference type="Pfam" id="PF03332">
    <property type="entry name" value="PMM"/>
    <property type="match status" value="1"/>
</dbReference>
<comment type="similarity">
    <text evidence="3 13">Belongs to the eukaryotic PMM family.</text>
</comment>
<evidence type="ECO:0000256" key="13">
    <source>
        <dbReference type="RuleBase" id="RU361118"/>
    </source>
</evidence>
<evidence type="ECO:0000256" key="2">
    <source>
        <dbReference type="ARBA" id="ARBA00004699"/>
    </source>
</evidence>
<feature type="binding site" evidence="11">
    <location>
        <position position="149"/>
    </location>
    <ligand>
        <name>alpha-D-mannose 1-phosphate</name>
        <dbReference type="ChEBI" id="CHEBI:58409"/>
    </ligand>
</feature>
<dbReference type="GO" id="GO:0006013">
    <property type="term" value="P:mannose metabolic process"/>
    <property type="evidence" value="ECO:0007669"/>
    <property type="project" value="TreeGrafter"/>
</dbReference>
<dbReference type="InterPro" id="IPR005002">
    <property type="entry name" value="PMM"/>
</dbReference>
<name>A0A6G0YB16_APHCR</name>
<keyword evidence="9 13" id="KW-0413">Isomerase</keyword>
<sequence>MRLWEQSEILYRDQIKEPFVKVPDWNSLRANWMTLKRIRTVQRKCNYLLHKWDMADSSLCECGEMQAIKHIAETCPIKMHEEGLTKLHEGRAAAVKWLDELQIRLWLFLSNCVTCLWLEAISNNIFEFLTMSRSTICLFDVDGTVTDPRQPIDPSVRLYLIDKLKKKSLIGLVSGSDISKIDEQLGGPEHTAQFDYVFAENGLVAFKNGTEFKRQTIVDYLGEEKLQKFINFALNYMSKIQLPVKRGNFVEFRTGMINISPVGRSCSKIERDGFEEYDKIHNIRKKFIESIKENLPDIGLTYSIGGQISFDCFPIGWDKRFCLRYIEDEFKGNIHFFGDKTFVGGNDHEIFNDLRVIGHAVTNPRDTIMQLNNLFNK</sequence>
<evidence type="ECO:0000256" key="9">
    <source>
        <dbReference type="ARBA" id="ARBA00023235"/>
    </source>
</evidence>
<feature type="binding site" evidence="12">
    <location>
        <position position="140"/>
    </location>
    <ligand>
        <name>Mg(2+)</name>
        <dbReference type="ChEBI" id="CHEBI:18420"/>
        <label>1</label>
    </ligand>
</feature>
<evidence type="ECO:0000256" key="12">
    <source>
        <dbReference type="PIRSR" id="PIRSR605002-3"/>
    </source>
</evidence>
<gene>
    <name evidence="14" type="ORF">FWK35_00024235</name>
</gene>
<dbReference type="InterPro" id="IPR043169">
    <property type="entry name" value="PMM_cap"/>
</dbReference>
<dbReference type="SFLD" id="SFLDG01140">
    <property type="entry name" value="C2.B:_Phosphomannomutase_and_P"/>
    <property type="match status" value="1"/>
</dbReference>
<feature type="binding site" evidence="12">
    <location>
        <position position="339"/>
    </location>
    <ligand>
        <name>Mg(2+)</name>
        <dbReference type="ChEBI" id="CHEBI:18420"/>
        <label>1</label>
    </ligand>
</feature>
<feature type="binding site" evidence="11">
    <location>
        <position position="253"/>
    </location>
    <ligand>
        <name>alpha-D-mannose 1-phosphate</name>
        <dbReference type="ChEBI" id="CHEBI:58409"/>
    </ligand>
</feature>
<feature type="binding site" evidence="11">
    <location>
        <position position="311"/>
    </location>
    <ligand>
        <name>alpha-D-mannose 1-phosphate</name>
        <dbReference type="ChEBI" id="CHEBI:58409"/>
    </ligand>
</feature>
<evidence type="ECO:0000256" key="4">
    <source>
        <dbReference type="ARBA" id="ARBA00011738"/>
    </source>
</evidence>
<feature type="binding site" evidence="11">
    <location>
        <position position="264"/>
    </location>
    <ligand>
        <name>alpha-D-mannose 1-phosphate</name>
        <dbReference type="ChEBI" id="CHEBI:58409"/>
    </ligand>
</feature>
<dbReference type="SFLD" id="SFLDG01143">
    <property type="entry name" value="C2.B.3:_Phosphomannomutase_Lik"/>
    <property type="match status" value="1"/>
</dbReference>
<comment type="subcellular location">
    <subcellularLocation>
        <location evidence="1 13">Cytoplasm</location>
    </subcellularLocation>
</comment>